<reference evidence="2" key="1">
    <citation type="submission" date="2021-01" db="EMBL/GenBank/DDBJ databases">
        <title>A chromosome-scale assembly of European eel, Anguilla anguilla.</title>
        <authorList>
            <person name="Henkel C."/>
            <person name="Jong-Raadsen S.A."/>
            <person name="Dufour S."/>
            <person name="Weltzien F.-A."/>
            <person name="Palstra A.P."/>
            <person name="Pelster B."/>
            <person name="Spaink H.P."/>
            <person name="Van Den Thillart G.E."/>
            <person name="Jansen H."/>
            <person name="Zahm M."/>
            <person name="Klopp C."/>
            <person name="Cedric C."/>
            <person name="Louis A."/>
            <person name="Berthelot C."/>
            <person name="Parey E."/>
            <person name="Roest Crollius H."/>
            <person name="Montfort J."/>
            <person name="Robinson-Rechavi M."/>
            <person name="Bucao C."/>
            <person name="Bouchez O."/>
            <person name="Gislard M."/>
            <person name="Lluch J."/>
            <person name="Milhes M."/>
            <person name="Lampietro C."/>
            <person name="Lopez Roques C."/>
            <person name="Donnadieu C."/>
            <person name="Braasch I."/>
            <person name="Desvignes T."/>
            <person name="Postlethwait J."/>
            <person name="Bobe J."/>
            <person name="Guiguen Y."/>
            <person name="Dirks R."/>
        </authorList>
    </citation>
    <scope>NUCLEOTIDE SEQUENCE</scope>
    <source>
        <strain evidence="2">Tag_6206</strain>
        <tissue evidence="2">Liver</tissue>
    </source>
</reference>
<keyword evidence="3" id="KW-1185">Reference proteome</keyword>
<feature type="transmembrane region" description="Helical" evidence="1">
    <location>
        <begin position="119"/>
        <end position="139"/>
    </location>
</feature>
<gene>
    <name evidence="2" type="ORF">ANANG_G00119970</name>
</gene>
<evidence type="ECO:0000256" key="1">
    <source>
        <dbReference type="SAM" id="Phobius"/>
    </source>
</evidence>
<evidence type="ECO:0000313" key="2">
    <source>
        <dbReference type="EMBL" id="KAG5846909.1"/>
    </source>
</evidence>
<name>A0A9D3ME28_ANGAN</name>
<accession>A0A9D3ME28</accession>
<proteinExistence type="predicted"/>
<keyword evidence="1" id="KW-0812">Transmembrane</keyword>
<keyword evidence="1" id="KW-1133">Transmembrane helix</keyword>
<keyword evidence="1" id="KW-0472">Membrane</keyword>
<comment type="caution">
    <text evidence="2">The sequence shown here is derived from an EMBL/GenBank/DDBJ whole genome shotgun (WGS) entry which is preliminary data.</text>
</comment>
<dbReference type="Proteomes" id="UP001044222">
    <property type="component" value="Chromosome 6"/>
</dbReference>
<sequence>MGKAELSVLLRQCVSAMSNRFSSESICDPLYGNATSHREAWPLGVSPHTLPDLDHLHPSHEDPEHKVHPCKVPTSILRRKSNPIGLSPELSHSPKSGRRVHFSNPEFTVYTYCAPGRPYLPFLSWLVLLLSVLLVLLFCTSWHQSQRPSEVLQAVMGKVVWGSWFWLTMQ</sequence>
<dbReference type="AlphaFoldDB" id="A0A9D3ME28"/>
<organism evidence="2 3">
    <name type="scientific">Anguilla anguilla</name>
    <name type="common">European freshwater eel</name>
    <name type="synonym">Muraena anguilla</name>
    <dbReference type="NCBI Taxonomy" id="7936"/>
    <lineage>
        <taxon>Eukaryota</taxon>
        <taxon>Metazoa</taxon>
        <taxon>Chordata</taxon>
        <taxon>Craniata</taxon>
        <taxon>Vertebrata</taxon>
        <taxon>Euteleostomi</taxon>
        <taxon>Actinopterygii</taxon>
        <taxon>Neopterygii</taxon>
        <taxon>Teleostei</taxon>
        <taxon>Anguilliformes</taxon>
        <taxon>Anguillidae</taxon>
        <taxon>Anguilla</taxon>
    </lineage>
</organism>
<protein>
    <submittedName>
        <fullName evidence="2">Uncharacterized protein</fullName>
    </submittedName>
</protein>
<dbReference type="EMBL" id="JAFIRN010000006">
    <property type="protein sequence ID" value="KAG5846909.1"/>
    <property type="molecule type" value="Genomic_DNA"/>
</dbReference>
<evidence type="ECO:0000313" key="3">
    <source>
        <dbReference type="Proteomes" id="UP001044222"/>
    </source>
</evidence>